<dbReference type="GO" id="GO:0006508">
    <property type="term" value="P:proteolysis"/>
    <property type="evidence" value="ECO:0007669"/>
    <property type="project" value="InterPro"/>
</dbReference>
<organism evidence="2 3">
    <name type="scientific">Ginsengibacter hankyongi</name>
    <dbReference type="NCBI Taxonomy" id="2607284"/>
    <lineage>
        <taxon>Bacteria</taxon>
        <taxon>Pseudomonadati</taxon>
        <taxon>Bacteroidota</taxon>
        <taxon>Chitinophagia</taxon>
        <taxon>Chitinophagales</taxon>
        <taxon>Chitinophagaceae</taxon>
        <taxon>Ginsengibacter</taxon>
    </lineage>
</organism>
<keyword evidence="3" id="KW-1185">Reference proteome</keyword>
<dbReference type="InterPro" id="IPR000180">
    <property type="entry name" value="Dipep_AS"/>
</dbReference>
<dbReference type="CDD" id="cd01301">
    <property type="entry name" value="rDP_like"/>
    <property type="match status" value="1"/>
</dbReference>
<dbReference type="PROSITE" id="PS51365">
    <property type="entry name" value="RENAL_DIPEPTIDASE_2"/>
    <property type="match status" value="1"/>
</dbReference>
<dbReference type="InterPro" id="IPR008257">
    <property type="entry name" value="Pept_M19"/>
</dbReference>
<comment type="caution">
    <text evidence="2">The sequence shown here is derived from an EMBL/GenBank/DDBJ whole genome shotgun (WGS) entry which is preliminary data.</text>
</comment>
<accession>A0A5J5IMT3</accession>
<evidence type="ECO:0000313" key="3">
    <source>
        <dbReference type="Proteomes" id="UP000326903"/>
    </source>
</evidence>
<reference evidence="2 3" key="1">
    <citation type="submission" date="2019-09" db="EMBL/GenBank/DDBJ databases">
        <title>Draft genome sequence of Ginsengibacter sp. BR5-29.</title>
        <authorList>
            <person name="Im W.-T."/>
        </authorList>
    </citation>
    <scope>NUCLEOTIDE SEQUENCE [LARGE SCALE GENOMIC DNA]</scope>
    <source>
        <strain evidence="2 3">BR5-29</strain>
    </source>
</reference>
<feature type="chain" id="PRO_5023841269" evidence="1">
    <location>
        <begin position="23"/>
        <end position="398"/>
    </location>
</feature>
<dbReference type="Gene3D" id="3.20.20.140">
    <property type="entry name" value="Metal-dependent hydrolases"/>
    <property type="match status" value="1"/>
</dbReference>
<keyword evidence="1" id="KW-0732">Signal</keyword>
<dbReference type="RefSeq" id="WP_150414150.1">
    <property type="nucleotide sequence ID" value="NZ_VYQF01000001.1"/>
</dbReference>
<dbReference type="SUPFAM" id="SSF51556">
    <property type="entry name" value="Metallo-dependent hydrolases"/>
    <property type="match status" value="1"/>
</dbReference>
<protein>
    <submittedName>
        <fullName evidence="2">Membrane dipeptidase</fullName>
    </submittedName>
</protein>
<evidence type="ECO:0000313" key="2">
    <source>
        <dbReference type="EMBL" id="KAA9042021.1"/>
    </source>
</evidence>
<dbReference type="InterPro" id="IPR032466">
    <property type="entry name" value="Metal_Hydrolase"/>
</dbReference>
<name>A0A5J5IMT3_9BACT</name>
<gene>
    <name evidence="2" type="ORF">FW778_08395</name>
</gene>
<evidence type="ECO:0000256" key="1">
    <source>
        <dbReference type="SAM" id="SignalP"/>
    </source>
</evidence>
<dbReference type="AlphaFoldDB" id="A0A5J5IMT3"/>
<feature type="signal peptide" evidence="1">
    <location>
        <begin position="1"/>
        <end position="22"/>
    </location>
</feature>
<dbReference type="PROSITE" id="PS00869">
    <property type="entry name" value="RENAL_DIPEPTIDASE_1"/>
    <property type="match status" value="1"/>
</dbReference>
<dbReference type="Pfam" id="PF01244">
    <property type="entry name" value="Peptidase_M19"/>
    <property type="match status" value="1"/>
</dbReference>
<proteinExistence type="predicted"/>
<dbReference type="PANTHER" id="PTHR10443:SF12">
    <property type="entry name" value="DIPEPTIDASE"/>
    <property type="match status" value="1"/>
</dbReference>
<dbReference type="EMBL" id="VYQF01000001">
    <property type="protein sequence ID" value="KAA9042021.1"/>
    <property type="molecule type" value="Genomic_DNA"/>
</dbReference>
<dbReference type="GO" id="GO:0070573">
    <property type="term" value="F:metallodipeptidase activity"/>
    <property type="evidence" value="ECO:0007669"/>
    <property type="project" value="InterPro"/>
</dbReference>
<dbReference type="PANTHER" id="PTHR10443">
    <property type="entry name" value="MICROSOMAL DIPEPTIDASE"/>
    <property type="match status" value="1"/>
</dbReference>
<sequence length="398" mass="45427">MKSYLFFITFSFSMFSMHVVNAQSYKKIHRRAILVDTHNDLLTQCFEKNVRFDDNLKGKTQSDLQRFAEGGVDVQVFSIWCDGKKEHPYNYAKTQIDTLYATIQRHPGKIALVKNSTDLLKAVKQKKLAAMIGVEGGHMIENDISNLDTLYNMGVRYMTLTWNNSTPWATSAEEETDDSLLHQPKGLNDFGKEIIHHMNELGMLVDLSHVGEKTFWDAIATTSKPVLVSHSCAYTICPVFRNLKDDQIKAVGKNGGIIDINFYNAFLDSNYIKREMVFLSKHKNEKDSLLKIYPDKDKGMVFDILNTKYKDEYFNVRPPLSLIIDHIDYIVKLIGVDHVGLGSDFDGVNNSTPQQLEDITGYPQITKALLKRGYSRKDVFKILGGNFIRLLEENEESN</sequence>
<dbReference type="Proteomes" id="UP000326903">
    <property type="component" value="Unassembled WGS sequence"/>
</dbReference>